<feature type="transmembrane region" description="Helical" evidence="3">
    <location>
        <begin position="18"/>
        <end position="36"/>
    </location>
</feature>
<feature type="compositionally biased region" description="Low complexity" evidence="2">
    <location>
        <begin position="406"/>
        <end position="423"/>
    </location>
</feature>
<keyword evidence="1 5" id="KW-0378">Hydrolase</keyword>
<keyword evidence="6" id="KW-1185">Reference proteome</keyword>
<evidence type="ECO:0000313" key="5">
    <source>
        <dbReference type="EMBL" id="MFC5148680.1"/>
    </source>
</evidence>
<protein>
    <submittedName>
        <fullName evidence="5">PP2C family protein-serine/threonine phosphatase</fullName>
        <ecNumber evidence="5">3.1.3.16</ecNumber>
    </submittedName>
</protein>
<accession>A0ABW0A809</accession>
<evidence type="ECO:0000259" key="4">
    <source>
        <dbReference type="SMART" id="SM00331"/>
    </source>
</evidence>
<dbReference type="SMART" id="SM00331">
    <property type="entry name" value="PP2C_SIG"/>
    <property type="match status" value="1"/>
</dbReference>
<reference evidence="6" key="1">
    <citation type="journal article" date="2019" name="Int. J. Syst. Evol. Microbiol.">
        <title>The Global Catalogue of Microorganisms (GCM) 10K type strain sequencing project: providing services to taxonomists for standard genome sequencing and annotation.</title>
        <authorList>
            <consortium name="The Broad Institute Genomics Platform"/>
            <consortium name="The Broad Institute Genome Sequencing Center for Infectious Disease"/>
            <person name="Wu L."/>
            <person name="Ma J."/>
        </authorList>
    </citation>
    <scope>NUCLEOTIDE SEQUENCE [LARGE SCALE GENOMIC DNA]</scope>
    <source>
        <strain evidence="6">CGMCC 4.1641</strain>
    </source>
</reference>
<dbReference type="InterPro" id="IPR001932">
    <property type="entry name" value="PPM-type_phosphatase-like_dom"/>
</dbReference>
<evidence type="ECO:0000313" key="6">
    <source>
        <dbReference type="Proteomes" id="UP001596222"/>
    </source>
</evidence>
<dbReference type="PANTHER" id="PTHR43156:SF2">
    <property type="entry name" value="STAGE II SPORULATION PROTEIN E"/>
    <property type="match status" value="1"/>
</dbReference>
<dbReference type="EMBL" id="JBHSKJ010000020">
    <property type="protein sequence ID" value="MFC5148680.1"/>
    <property type="molecule type" value="Genomic_DNA"/>
</dbReference>
<evidence type="ECO:0000256" key="3">
    <source>
        <dbReference type="SAM" id="Phobius"/>
    </source>
</evidence>
<evidence type="ECO:0000256" key="1">
    <source>
        <dbReference type="ARBA" id="ARBA00022801"/>
    </source>
</evidence>
<gene>
    <name evidence="5" type="ORF">ACFPP6_28835</name>
</gene>
<keyword evidence="3" id="KW-1133">Transmembrane helix</keyword>
<dbReference type="RefSeq" id="WP_382048387.1">
    <property type="nucleotide sequence ID" value="NZ_JBHSKJ010000020.1"/>
</dbReference>
<dbReference type="Gene3D" id="3.60.40.10">
    <property type="entry name" value="PPM-type phosphatase domain"/>
    <property type="match status" value="1"/>
</dbReference>
<dbReference type="Pfam" id="PF07228">
    <property type="entry name" value="SpoIIE"/>
    <property type="match status" value="1"/>
</dbReference>
<feature type="region of interest" description="Disordered" evidence="2">
    <location>
        <begin position="404"/>
        <end position="423"/>
    </location>
</feature>
<keyword evidence="3" id="KW-0812">Transmembrane</keyword>
<proteinExistence type="predicted"/>
<organism evidence="5 6">
    <name type="scientific">Streptomyces aureoversilis</name>
    <dbReference type="NCBI Taxonomy" id="67277"/>
    <lineage>
        <taxon>Bacteria</taxon>
        <taxon>Bacillati</taxon>
        <taxon>Actinomycetota</taxon>
        <taxon>Actinomycetes</taxon>
        <taxon>Kitasatosporales</taxon>
        <taxon>Streptomycetaceae</taxon>
        <taxon>Streptomyces</taxon>
    </lineage>
</organism>
<dbReference type="PANTHER" id="PTHR43156">
    <property type="entry name" value="STAGE II SPORULATION PROTEIN E-RELATED"/>
    <property type="match status" value="1"/>
</dbReference>
<dbReference type="GO" id="GO:0004722">
    <property type="term" value="F:protein serine/threonine phosphatase activity"/>
    <property type="evidence" value="ECO:0007669"/>
    <property type="project" value="UniProtKB-EC"/>
</dbReference>
<sequence length="423" mass="44713">MSLVPAWRSRQVSSSRRLPFAFVLAYLAGIVCVDLMTPSNLRLDVFAALAPMTAAALCTYRQTVFVGVVDFCLMVAHHGVADSEVAVNRVGSFVGNALMVGASIAVARLRRDGDALLERVRATGEAAQRALLRPLPLRTRSVVVDGFYVSSHREALVGGDLYEVVDTPYGTRVLIGDVRGKGLGTLGAGAAVLTAFREAAYHRRDLESSVRAMEQGLYRYHRSAEYQARLQPGGHGGHGGRPEDARMRAAEEFVTALVFGTEEGSEQPGASGPVPVTFVDCGHVAPFLIDAQGGARELEPADAGLPLGLGDLAASPRTVRRVALPPGCRVLTCTDGVTEARSPDGGFYPLAERLDAWAALPTPELLGRLRADLDAHTGGRLQDDVAVLVLERASEYHGTHEAACPEGAAQGTAQGTAEGVPVT</sequence>
<comment type="caution">
    <text evidence="5">The sequence shown here is derived from an EMBL/GenBank/DDBJ whole genome shotgun (WGS) entry which is preliminary data.</text>
</comment>
<dbReference type="EC" id="3.1.3.16" evidence="5"/>
<dbReference type="InterPro" id="IPR052016">
    <property type="entry name" value="Bact_Sigma-Reg"/>
</dbReference>
<dbReference type="InterPro" id="IPR036457">
    <property type="entry name" value="PPM-type-like_dom_sf"/>
</dbReference>
<dbReference type="Proteomes" id="UP001596222">
    <property type="component" value="Unassembled WGS sequence"/>
</dbReference>
<feature type="domain" description="PPM-type phosphatase" evidence="4">
    <location>
        <begin position="144"/>
        <end position="392"/>
    </location>
</feature>
<evidence type="ECO:0000256" key="2">
    <source>
        <dbReference type="SAM" id="MobiDB-lite"/>
    </source>
</evidence>
<keyword evidence="3" id="KW-0472">Membrane</keyword>
<name>A0ABW0A809_9ACTN</name>